<sequence length="58" mass="6434">MALLSIEMIRDIQGVADKYAQRERERVASANAAAAAAVERERRQSDQRRADGRPGNHA</sequence>
<feature type="compositionally biased region" description="Basic and acidic residues" evidence="1">
    <location>
        <begin position="38"/>
        <end position="58"/>
    </location>
</feature>
<accession>A0A6J7HVU0</accession>
<name>A0A6J7HVU0_9ZZZZ</name>
<proteinExistence type="predicted"/>
<feature type="region of interest" description="Disordered" evidence="1">
    <location>
        <begin position="28"/>
        <end position="58"/>
    </location>
</feature>
<reference evidence="2" key="1">
    <citation type="submission" date="2020-05" db="EMBL/GenBank/DDBJ databases">
        <authorList>
            <person name="Chiriac C."/>
            <person name="Salcher M."/>
            <person name="Ghai R."/>
            <person name="Kavagutti S V."/>
        </authorList>
    </citation>
    <scope>NUCLEOTIDE SEQUENCE</scope>
</reference>
<dbReference type="EMBL" id="CAFBMK010000103">
    <property type="protein sequence ID" value="CAB4920459.1"/>
    <property type="molecule type" value="Genomic_DNA"/>
</dbReference>
<evidence type="ECO:0000256" key="1">
    <source>
        <dbReference type="SAM" id="MobiDB-lite"/>
    </source>
</evidence>
<feature type="compositionally biased region" description="Low complexity" evidence="1">
    <location>
        <begin position="28"/>
        <end position="37"/>
    </location>
</feature>
<evidence type="ECO:0000313" key="2">
    <source>
        <dbReference type="EMBL" id="CAB4920459.1"/>
    </source>
</evidence>
<gene>
    <name evidence="2" type="ORF">UFOPK3564_01800</name>
</gene>
<dbReference type="AlphaFoldDB" id="A0A6J7HVU0"/>
<protein>
    <submittedName>
        <fullName evidence="2">Unannotated protein</fullName>
    </submittedName>
</protein>
<organism evidence="2">
    <name type="scientific">freshwater metagenome</name>
    <dbReference type="NCBI Taxonomy" id="449393"/>
    <lineage>
        <taxon>unclassified sequences</taxon>
        <taxon>metagenomes</taxon>
        <taxon>ecological metagenomes</taxon>
    </lineage>
</organism>